<sequence>LQGETENLKRAYSENEAKLGGIFNNKEIKDCELEAIESKIKKDKIKFDAVFTRKNEVEKVIKGIDEKIQMVKKLISEVDRKIIDEALVIATTLTKIYINNELKNQRFDAVVVDEGSMAPMPMLFYCAGMSKEKIIIIGDFKQLPPIAISKSESVKKWLKRDIFEEAGIKEAVNNEVIDDRLVQLQVQYRMHPEIIEISNVFIYNNLLVNGDETALIGKDYLNTDPGRGKHIAIYDISSVKPWCSRLPTWSRFNMYSAMLLVKLTKEALKSDIKPKEIGIVAPYRAQINLIQKLIEEDREISKQNLYVNTVHKFQGNEKEIIIFDVVDCHPYNPGKLIDDKMAEGEDERLINVAFTRARGKLIIIADINYIKERHSCTSLLRRMMLYIESKSKEILINAANELDFYNCNDLKYALNIVHAQDFKIDPEDISVYTQRNFYTAFFADILNVKKKIIIFSPFISERQIDNFIHIFKLLKRRGVEVIIFTRPAVNQSELSRIKTPIFSPMKIGICPIFLRLSTINLTRSFFLPEYPLRLFFSQISFKLLTVRV</sequence>
<dbReference type="GO" id="GO:0016787">
    <property type="term" value="F:hydrolase activity"/>
    <property type="evidence" value="ECO:0007669"/>
    <property type="project" value="UniProtKB-KW"/>
</dbReference>
<dbReference type="AlphaFoldDB" id="X1AM28"/>
<dbReference type="SUPFAM" id="SSF52540">
    <property type="entry name" value="P-loop containing nucleoside triphosphate hydrolases"/>
    <property type="match status" value="1"/>
</dbReference>
<dbReference type="EMBL" id="BART01000548">
    <property type="protein sequence ID" value="GAG73443.1"/>
    <property type="molecule type" value="Genomic_DNA"/>
</dbReference>
<organism evidence="8">
    <name type="scientific">marine sediment metagenome</name>
    <dbReference type="NCBI Taxonomy" id="412755"/>
    <lineage>
        <taxon>unclassified sequences</taxon>
        <taxon>metagenomes</taxon>
        <taxon>ecological metagenomes</taxon>
    </lineage>
</organism>
<feature type="domain" description="DNA2/NAM7 helicase helicase" evidence="6">
    <location>
        <begin position="29"/>
        <end position="150"/>
    </location>
</feature>
<protein>
    <recommendedName>
        <fullName evidence="9">DNA2/NAM7 helicase-like C-terminal domain-containing protein</fullName>
    </recommendedName>
</protein>
<keyword evidence="4" id="KW-0347">Helicase</keyword>
<feature type="domain" description="DNA2/NAM7 helicase-like C-terminal" evidence="7">
    <location>
        <begin position="178"/>
        <end position="366"/>
    </location>
</feature>
<dbReference type="PANTHER" id="PTHR43788:SF8">
    <property type="entry name" value="DNA-BINDING PROTEIN SMUBP-2"/>
    <property type="match status" value="1"/>
</dbReference>
<evidence type="ECO:0000313" key="8">
    <source>
        <dbReference type="EMBL" id="GAG73443.1"/>
    </source>
</evidence>
<dbReference type="Pfam" id="PF13087">
    <property type="entry name" value="AAA_12"/>
    <property type="match status" value="1"/>
</dbReference>
<comment type="similarity">
    <text evidence="1">Belongs to the DNA2/NAM7 helicase family.</text>
</comment>
<gene>
    <name evidence="8" type="ORF">S01H4_02503</name>
</gene>
<dbReference type="GO" id="GO:0005524">
    <property type="term" value="F:ATP binding"/>
    <property type="evidence" value="ECO:0007669"/>
    <property type="project" value="UniProtKB-KW"/>
</dbReference>
<evidence type="ECO:0000256" key="2">
    <source>
        <dbReference type="ARBA" id="ARBA00022741"/>
    </source>
</evidence>
<dbReference type="InterPro" id="IPR041677">
    <property type="entry name" value="DNA2/NAM7_AAA_11"/>
</dbReference>
<dbReference type="InterPro" id="IPR041679">
    <property type="entry name" value="DNA2/NAM7-like_C"/>
</dbReference>
<reference evidence="8" key="1">
    <citation type="journal article" date="2014" name="Front. Microbiol.">
        <title>High frequency of phylogenetically diverse reductive dehalogenase-homologous genes in deep subseafloor sedimentary metagenomes.</title>
        <authorList>
            <person name="Kawai M."/>
            <person name="Futagami T."/>
            <person name="Toyoda A."/>
            <person name="Takaki Y."/>
            <person name="Nishi S."/>
            <person name="Hori S."/>
            <person name="Arai W."/>
            <person name="Tsubouchi T."/>
            <person name="Morono Y."/>
            <person name="Uchiyama I."/>
            <person name="Ito T."/>
            <person name="Fujiyama A."/>
            <person name="Inagaki F."/>
            <person name="Takami H."/>
        </authorList>
    </citation>
    <scope>NUCLEOTIDE SEQUENCE</scope>
    <source>
        <strain evidence="8">Expedition CK06-06</strain>
    </source>
</reference>
<keyword evidence="3" id="KW-0378">Hydrolase</keyword>
<keyword evidence="2" id="KW-0547">Nucleotide-binding</keyword>
<dbReference type="Pfam" id="PF13086">
    <property type="entry name" value="AAA_11"/>
    <property type="match status" value="1"/>
</dbReference>
<feature type="non-terminal residue" evidence="8">
    <location>
        <position position="1"/>
    </location>
</feature>
<dbReference type="InterPro" id="IPR027417">
    <property type="entry name" value="P-loop_NTPase"/>
</dbReference>
<keyword evidence="5" id="KW-0067">ATP-binding</keyword>
<evidence type="ECO:0000256" key="1">
    <source>
        <dbReference type="ARBA" id="ARBA00007913"/>
    </source>
</evidence>
<evidence type="ECO:0000256" key="3">
    <source>
        <dbReference type="ARBA" id="ARBA00022801"/>
    </source>
</evidence>
<dbReference type="InterPro" id="IPR047187">
    <property type="entry name" value="SF1_C_Upf1"/>
</dbReference>
<dbReference type="PANTHER" id="PTHR43788">
    <property type="entry name" value="DNA2/NAM7 HELICASE FAMILY MEMBER"/>
    <property type="match status" value="1"/>
</dbReference>
<evidence type="ECO:0008006" key="9">
    <source>
        <dbReference type="Google" id="ProtNLM"/>
    </source>
</evidence>
<comment type="caution">
    <text evidence="8">The sequence shown here is derived from an EMBL/GenBank/DDBJ whole genome shotgun (WGS) entry which is preliminary data.</text>
</comment>
<dbReference type="Gene3D" id="3.40.50.300">
    <property type="entry name" value="P-loop containing nucleotide triphosphate hydrolases"/>
    <property type="match status" value="2"/>
</dbReference>
<dbReference type="GO" id="GO:0043139">
    <property type="term" value="F:5'-3' DNA helicase activity"/>
    <property type="evidence" value="ECO:0007669"/>
    <property type="project" value="TreeGrafter"/>
</dbReference>
<dbReference type="InterPro" id="IPR050534">
    <property type="entry name" value="Coronavir_polyprotein_1ab"/>
</dbReference>
<evidence type="ECO:0000259" key="6">
    <source>
        <dbReference type="Pfam" id="PF13086"/>
    </source>
</evidence>
<evidence type="ECO:0000259" key="7">
    <source>
        <dbReference type="Pfam" id="PF13087"/>
    </source>
</evidence>
<proteinExistence type="inferred from homology"/>
<name>X1AM28_9ZZZZ</name>
<evidence type="ECO:0000256" key="5">
    <source>
        <dbReference type="ARBA" id="ARBA00022840"/>
    </source>
</evidence>
<dbReference type="CDD" id="cd18808">
    <property type="entry name" value="SF1_C_Upf1"/>
    <property type="match status" value="1"/>
</dbReference>
<evidence type="ECO:0000256" key="4">
    <source>
        <dbReference type="ARBA" id="ARBA00022806"/>
    </source>
</evidence>
<accession>X1AM28</accession>